<dbReference type="RefSeq" id="WP_232539779.1">
    <property type="nucleotide sequence ID" value="NZ_CP027749.1"/>
</dbReference>
<reference evidence="1 2" key="1">
    <citation type="submission" date="2018-03" db="EMBL/GenBank/DDBJ databases">
        <title>Diversity of phytobeneficial traits revealed by whole-genome analysis of worldwide-isolated phenazine-producing Pseudomonas spp.</title>
        <authorList>
            <person name="Biessy A."/>
            <person name="Novinscak A."/>
            <person name="Blom J."/>
            <person name="Leger G."/>
            <person name="Thomashow L.S."/>
            <person name="Cazorla F.M."/>
            <person name="Josic D."/>
            <person name="Filion M."/>
        </authorList>
    </citation>
    <scope>NUCLEOTIDE SEQUENCE [LARGE SCALE GENOMIC DNA]</scope>
    <source>
        <strain evidence="1 2">ChPhzS24</strain>
    </source>
</reference>
<evidence type="ECO:0000313" key="2">
    <source>
        <dbReference type="Proteomes" id="UP000280455"/>
    </source>
</evidence>
<dbReference type="Proteomes" id="UP000280455">
    <property type="component" value="Chromosome"/>
</dbReference>
<organism evidence="1 2">
    <name type="scientific">Pseudomonas chlororaphis subsp. aureofaciens</name>
    <dbReference type="NCBI Taxonomy" id="587851"/>
    <lineage>
        <taxon>Bacteria</taxon>
        <taxon>Pseudomonadati</taxon>
        <taxon>Pseudomonadota</taxon>
        <taxon>Gammaproteobacteria</taxon>
        <taxon>Pseudomonadales</taxon>
        <taxon>Pseudomonadaceae</taxon>
        <taxon>Pseudomonas</taxon>
    </lineage>
</organism>
<dbReference type="EMBL" id="CP027750">
    <property type="protein sequence ID" value="AZE29944.1"/>
    <property type="molecule type" value="Genomic_DNA"/>
</dbReference>
<dbReference type="AlphaFoldDB" id="A0AAD1E7H2"/>
<gene>
    <name evidence="1" type="ORF">C4K07_3159</name>
</gene>
<protein>
    <submittedName>
        <fullName evidence="1">Uncharacterized protein</fullName>
    </submittedName>
</protein>
<name>A0AAD1E7H2_9PSED</name>
<proteinExistence type="predicted"/>
<sequence>MHVLAVMVLATFDKGRIEAILTKDRDLNYFQSGQEPRDMTGEDLIKAINNNKTLMELNDCPSVSVQMGCAVYGKVQDDVGNDEITNNGSMKYQIDQALLFRGLHSETAVWHFSTDSPEPKVHHFVVIPWFKQSAGTVYTVFMAYEKKYMVVNYVEHKSPAPGEIKGYKTVWTANDLSTMLSDLLTKSNAWEEYFGNVGPAQANKIRYFKYKITTLDSAVSNVNQYRELCR</sequence>
<accession>A0AAD1E7H2</accession>
<evidence type="ECO:0000313" key="1">
    <source>
        <dbReference type="EMBL" id="AZE29944.1"/>
    </source>
</evidence>